<evidence type="ECO:0000259" key="3">
    <source>
        <dbReference type="Pfam" id="PF19913"/>
    </source>
</evidence>
<feature type="domain" description="Wolframin OB-fold" evidence="3">
    <location>
        <begin position="586"/>
        <end position="702"/>
    </location>
</feature>
<evidence type="ECO:0000313" key="6">
    <source>
        <dbReference type="WBParaSite" id="GPLIN_000536700"/>
    </source>
</evidence>
<protein>
    <submittedName>
        <fullName evidence="6">Wolframin</fullName>
    </submittedName>
</protein>
<sequence>MLKHSKTDRWSRDAARRIYSALDGMENRRNARELLQSIKDTSDERQKNVIDSVLRNIEFNEAIGDGTEALTDEVKASLLEQLSKTIEEEVQNRSGESENKALGLLNSVADYLLKKLQQQWRTLIYALFPLHQLQTLLLICFVQFIGISAIFNAVPVLLAYLSFALMLYFTLAMFRDKSILHKKIVWERVIGFFRERSHNGQSVPLVEADEGTNATAEGQNPKVPQRNDDIGTEDERGGGEEGPNSAFLMESFSPYANFLIALFVFLFSVGAAEKVMPNSLFFCAISLLITMMCFFGLTDGGGGDRYAIAALAANFFSCVPALASKMKLPIGYWRVWRPFCVIHFGVICLNFGFPALAYLAIPLILIAMAFRQRPFCRTSFILTGSLCSVFLLPSHIGLTLAGGILFSQLKSAIDLVNSLKVFATVLVFVMPFFIRKCYVRIAKHYNFRLFQSDSSRVWALFVVYFFASLMAISFLYQSPAAFGASEQITNMTWAQFDQHCALNSDNQIHSQEECSQLKGTAVDWKGTVQTVRVVDIDNSFETLLDYLPDSVAQALRCFYDTEEGQREGGQTPPKGLRFNRCSLTHHNHYTYELEVSGPYGEKFQISVNKGQLLLSAQHSLGDTLRLLDQGDVVRFVAFFDSYPIFRYPPRLRLLQLECIICKKVNSRNKHLRLTGVKNSRRKLWARFYYAFKFMFNFLFAPMAHVS</sequence>
<dbReference type="AlphaFoldDB" id="A0A183BXM7"/>
<dbReference type="InterPro" id="IPR026209">
    <property type="entry name" value="Wolframin_fam"/>
</dbReference>
<feature type="compositionally biased region" description="Basic and acidic residues" evidence="1">
    <location>
        <begin position="225"/>
        <end position="239"/>
    </location>
</feature>
<keyword evidence="5" id="KW-1185">Reference proteome</keyword>
<keyword evidence="2" id="KW-0472">Membrane</keyword>
<dbReference type="GO" id="GO:0030968">
    <property type="term" value="P:endoplasmic reticulum unfolded protein response"/>
    <property type="evidence" value="ECO:0007669"/>
    <property type="project" value="TreeGrafter"/>
</dbReference>
<dbReference type="PRINTS" id="PR02060">
    <property type="entry name" value="WOLFFAMILY"/>
</dbReference>
<keyword evidence="2" id="KW-0812">Transmembrane</keyword>
<feature type="transmembrane region" description="Helical" evidence="2">
    <location>
        <begin position="380"/>
        <end position="406"/>
    </location>
</feature>
<dbReference type="Proteomes" id="UP000050741">
    <property type="component" value="Unassembled WGS sequence"/>
</dbReference>
<dbReference type="GO" id="GO:0005789">
    <property type="term" value="C:endoplasmic reticulum membrane"/>
    <property type="evidence" value="ECO:0007669"/>
    <property type="project" value="TreeGrafter"/>
</dbReference>
<dbReference type="InterPro" id="IPR045400">
    <property type="entry name" value="Wolframin_Cys-rich"/>
</dbReference>
<feature type="transmembrane region" description="Helical" evidence="2">
    <location>
        <begin position="278"/>
        <end position="297"/>
    </location>
</feature>
<organism evidence="5 6">
    <name type="scientific">Globodera pallida</name>
    <name type="common">Potato cyst nematode worm</name>
    <name type="synonym">Heterodera pallida</name>
    <dbReference type="NCBI Taxonomy" id="36090"/>
    <lineage>
        <taxon>Eukaryota</taxon>
        <taxon>Metazoa</taxon>
        <taxon>Ecdysozoa</taxon>
        <taxon>Nematoda</taxon>
        <taxon>Chromadorea</taxon>
        <taxon>Rhabditida</taxon>
        <taxon>Tylenchina</taxon>
        <taxon>Tylenchomorpha</taxon>
        <taxon>Tylenchoidea</taxon>
        <taxon>Heteroderidae</taxon>
        <taxon>Heteroderinae</taxon>
        <taxon>Globodera</taxon>
    </lineage>
</organism>
<evidence type="ECO:0000259" key="4">
    <source>
        <dbReference type="Pfam" id="PF20053"/>
    </source>
</evidence>
<feature type="domain" description="Wolframin cysteine-rich" evidence="4">
    <location>
        <begin position="493"/>
        <end position="563"/>
    </location>
</feature>
<dbReference type="PANTHER" id="PTHR13098">
    <property type="entry name" value="WOLFRAMIN"/>
    <property type="match status" value="1"/>
</dbReference>
<evidence type="ECO:0000256" key="1">
    <source>
        <dbReference type="SAM" id="MobiDB-lite"/>
    </source>
</evidence>
<dbReference type="InterPro" id="IPR045461">
    <property type="entry name" value="Wolframin_OB_fold"/>
</dbReference>
<dbReference type="Pfam" id="PF20053">
    <property type="entry name" value="WC-rich"/>
    <property type="match status" value="1"/>
</dbReference>
<feature type="transmembrane region" description="Helical" evidence="2">
    <location>
        <begin position="255"/>
        <end position="272"/>
    </location>
</feature>
<evidence type="ECO:0000313" key="5">
    <source>
        <dbReference type="Proteomes" id="UP000050741"/>
    </source>
</evidence>
<dbReference type="Pfam" id="PF19913">
    <property type="entry name" value="WCOB"/>
    <property type="match status" value="1"/>
</dbReference>
<feature type="transmembrane region" description="Helical" evidence="2">
    <location>
        <begin position="455"/>
        <end position="476"/>
    </location>
</feature>
<name>A0A183BXM7_GLOPA</name>
<dbReference type="PANTHER" id="PTHR13098:SF3">
    <property type="entry name" value="WOLFRAMIN"/>
    <property type="match status" value="1"/>
</dbReference>
<feature type="region of interest" description="Disordered" evidence="1">
    <location>
        <begin position="208"/>
        <end position="241"/>
    </location>
</feature>
<feature type="transmembrane region" description="Helical" evidence="2">
    <location>
        <begin position="335"/>
        <end position="368"/>
    </location>
</feature>
<keyword evidence="2" id="KW-1133">Transmembrane helix</keyword>
<dbReference type="GO" id="GO:0055074">
    <property type="term" value="P:calcium ion homeostasis"/>
    <property type="evidence" value="ECO:0007669"/>
    <property type="project" value="TreeGrafter"/>
</dbReference>
<feature type="transmembrane region" description="Helical" evidence="2">
    <location>
        <begin position="157"/>
        <end position="174"/>
    </location>
</feature>
<accession>A0A183BXM7</accession>
<feature type="transmembrane region" description="Helical" evidence="2">
    <location>
        <begin position="306"/>
        <end position="323"/>
    </location>
</feature>
<reference evidence="6" key="3">
    <citation type="submission" date="2016-06" db="UniProtKB">
        <authorList>
            <consortium name="WormBaseParasite"/>
        </authorList>
    </citation>
    <scope>IDENTIFICATION</scope>
</reference>
<reference evidence="5" key="1">
    <citation type="submission" date="2013-12" db="EMBL/GenBank/DDBJ databases">
        <authorList>
            <person name="Aslett M."/>
        </authorList>
    </citation>
    <scope>NUCLEOTIDE SEQUENCE [LARGE SCALE GENOMIC DNA]</scope>
    <source>
        <strain evidence="5">Lindley</strain>
    </source>
</reference>
<dbReference type="WBParaSite" id="GPLIN_000536700">
    <property type="protein sequence ID" value="GPLIN_000536700"/>
    <property type="gene ID" value="GPLIN_000536700"/>
</dbReference>
<proteinExistence type="predicted"/>
<evidence type="ECO:0000256" key="2">
    <source>
        <dbReference type="SAM" id="Phobius"/>
    </source>
</evidence>
<feature type="transmembrane region" description="Helical" evidence="2">
    <location>
        <begin position="412"/>
        <end position="434"/>
    </location>
</feature>
<reference evidence="5" key="2">
    <citation type="submission" date="2014-05" db="EMBL/GenBank/DDBJ databases">
        <title>The genome and life-stage specific transcriptomes of Globodera pallida elucidate key aspects of plant parasitism by a cyst nematode.</title>
        <authorList>
            <person name="Cotton J.A."/>
            <person name="Lilley C.J."/>
            <person name="Jones L.M."/>
            <person name="Kikuchi T."/>
            <person name="Reid A.J."/>
            <person name="Thorpe P."/>
            <person name="Tsai I.J."/>
            <person name="Beasley H."/>
            <person name="Blok V."/>
            <person name="Cock P.J.A."/>
            <person name="Van den Akker S.E."/>
            <person name="Holroyd N."/>
            <person name="Hunt M."/>
            <person name="Mantelin S."/>
            <person name="Naghra H."/>
            <person name="Pain A."/>
            <person name="Palomares-Rius J.E."/>
            <person name="Zarowiecki M."/>
            <person name="Berriman M."/>
            <person name="Jones J.T."/>
            <person name="Urwin P.E."/>
        </authorList>
    </citation>
    <scope>NUCLEOTIDE SEQUENCE [LARGE SCALE GENOMIC DNA]</scope>
    <source>
        <strain evidence="5">Lindley</strain>
    </source>
</reference>
<feature type="transmembrane region" description="Helical" evidence="2">
    <location>
        <begin position="123"/>
        <end position="151"/>
    </location>
</feature>